<evidence type="ECO:0000256" key="2">
    <source>
        <dbReference type="ARBA" id="ARBA00022679"/>
    </source>
</evidence>
<evidence type="ECO:0000256" key="3">
    <source>
        <dbReference type="ARBA" id="ARBA00030771"/>
    </source>
</evidence>
<sequence length="237" mass="26745">MTLSSHVSVSSEFEVIPHTPNCQRVFDLGDHLLIGVSPGNSYFSISNLARLMRWGHATFRRVDVVCPDSSLVFTYRALGYPEETAARKVRKEVSGVLRRIRRAWERSDVAVARQHTHLLSDLSERGAYRELRTRAENALAEDKELHRVCFEMTRRSLNAAARDGTYATDDNVTLAMEYLVAELPFFVDTPSILDVPTSTISYHAPVDFADLLYTGRSVLRATAGQGHILLKERQLPR</sequence>
<comment type="similarity">
    <text evidence="1">Belongs to the CDPS family.</text>
</comment>
<keyword evidence="5" id="KW-1185">Reference proteome</keyword>
<name>A0ABV3M8F4_9ACTN</name>
<comment type="caution">
    <text evidence="4">The sequence shown here is derived from an EMBL/GenBank/DDBJ whole genome shotgun (WGS) entry which is preliminary data.</text>
</comment>
<accession>A0ABV3M8F4</accession>
<protein>
    <recommendedName>
        <fullName evidence="3">Cyclodipeptide synthase</fullName>
    </recommendedName>
</protein>
<dbReference type="RefSeq" id="WP_359773510.1">
    <property type="nucleotide sequence ID" value="NZ_JBEYRR010000001.1"/>
</dbReference>
<dbReference type="Gene3D" id="3.40.50.11710">
    <property type="entry name" value="Cyclodipeptide synthase"/>
    <property type="match status" value="1"/>
</dbReference>
<dbReference type="Pfam" id="PF16715">
    <property type="entry name" value="CDPS"/>
    <property type="match status" value="1"/>
</dbReference>
<reference evidence="4 5" key="1">
    <citation type="submission" date="2024-06" db="EMBL/GenBank/DDBJ databases">
        <title>The Natural Products Discovery Center: Release of the First 8490 Sequenced Strains for Exploring Actinobacteria Biosynthetic Diversity.</title>
        <authorList>
            <person name="Kalkreuter E."/>
            <person name="Kautsar S.A."/>
            <person name="Yang D."/>
            <person name="Bader C.D."/>
            <person name="Teijaro C.N."/>
            <person name="Fluegel L."/>
            <person name="Davis C.M."/>
            <person name="Simpson J.R."/>
            <person name="Lauterbach L."/>
            <person name="Steele A.D."/>
            <person name="Gui C."/>
            <person name="Meng S."/>
            <person name="Li G."/>
            <person name="Viehrig K."/>
            <person name="Ye F."/>
            <person name="Su P."/>
            <person name="Kiefer A.F."/>
            <person name="Nichols A."/>
            <person name="Cepeda A.J."/>
            <person name="Yan W."/>
            <person name="Fan B."/>
            <person name="Jiang Y."/>
            <person name="Adhikari A."/>
            <person name="Zheng C.-J."/>
            <person name="Schuster L."/>
            <person name="Cowan T.M."/>
            <person name="Smanski M.J."/>
            <person name="Chevrette M.G."/>
            <person name="De Carvalho L.P.S."/>
            <person name="Shen B."/>
        </authorList>
    </citation>
    <scope>NUCLEOTIDE SEQUENCE [LARGE SCALE GENOMIC DNA]</scope>
    <source>
        <strain evidence="4 5">NPDC047833</strain>
    </source>
</reference>
<keyword evidence="2" id="KW-0808">Transferase</keyword>
<proteinExistence type="inferred from homology"/>
<evidence type="ECO:0000313" key="4">
    <source>
        <dbReference type="EMBL" id="MEW2366932.1"/>
    </source>
</evidence>
<dbReference type="NCBIfam" id="TIGR04539">
    <property type="entry name" value="tRNA_cyclodipep"/>
    <property type="match status" value="1"/>
</dbReference>
<dbReference type="EMBL" id="JBEYRS010000020">
    <property type="protein sequence ID" value="MEW2366932.1"/>
    <property type="molecule type" value="Genomic_DNA"/>
</dbReference>
<organism evidence="4 5">
    <name type="scientific">Streptomyces huasconensis</name>
    <dbReference type="NCBI Taxonomy" id="1854574"/>
    <lineage>
        <taxon>Bacteria</taxon>
        <taxon>Bacillati</taxon>
        <taxon>Actinomycetota</taxon>
        <taxon>Actinomycetes</taxon>
        <taxon>Kitasatosporales</taxon>
        <taxon>Streptomycetaceae</taxon>
        <taxon>Streptomyces</taxon>
    </lineage>
</organism>
<dbReference type="InterPro" id="IPR030903">
    <property type="entry name" value="CDPS"/>
</dbReference>
<dbReference type="Proteomes" id="UP001553843">
    <property type="component" value="Unassembled WGS sequence"/>
</dbReference>
<dbReference type="InterPro" id="IPR038622">
    <property type="entry name" value="CDPS_sf"/>
</dbReference>
<gene>
    <name evidence="4" type="ORF">AB0887_33900</name>
</gene>
<evidence type="ECO:0000256" key="1">
    <source>
        <dbReference type="ARBA" id="ARBA00006034"/>
    </source>
</evidence>
<evidence type="ECO:0000313" key="5">
    <source>
        <dbReference type="Proteomes" id="UP001553843"/>
    </source>
</evidence>